<dbReference type="RefSeq" id="WP_276233690.1">
    <property type="nucleotide sequence ID" value="NZ_CP119802.1"/>
</dbReference>
<dbReference type="Pfam" id="PF00535">
    <property type="entry name" value="Glycos_transf_2"/>
    <property type="match status" value="1"/>
</dbReference>
<dbReference type="EC" id="2.4.-.-" evidence="5"/>
<evidence type="ECO:0000256" key="3">
    <source>
        <dbReference type="ARBA" id="ARBA00022679"/>
    </source>
</evidence>
<dbReference type="AlphaFoldDB" id="A0ABD5ZQS0"/>
<dbReference type="SUPFAM" id="SSF53448">
    <property type="entry name" value="Nucleotide-diphospho-sugar transferases"/>
    <property type="match status" value="1"/>
</dbReference>
<feature type="domain" description="Glycosyltransferase 2-like" evidence="4">
    <location>
        <begin position="5"/>
        <end position="145"/>
    </location>
</feature>
<evidence type="ECO:0000256" key="1">
    <source>
        <dbReference type="ARBA" id="ARBA00006739"/>
    </source>
</evidence>
<comment type="similarity">
    <text evidence="1">Belongs to the glycosyltransferase 2 family.</text>
</comment>
<comment type="caution">
    <text evidence="5">The sequence shown here is derived from an EMBL/GenBank/DDBJ whole genome shotgun (WGS) entry which is preliminary data.</text>
</comment>
<reference evidence="5 6" key="1">
    <citation type="journal article" date="2019" name="Int. J. Syst. Evol. Microbiol.">
        <title>The Global Catalogue of Microorganisms (GCM) 10K type strain sequencing project: providing services to taxonomists for standard genome sequencing and annotation.</title>
        <authorList>
            <consortium name="The Broad Institute Genomics Platform"/>
            <consortium name="The Broad Institute Genome Sequencing Center for Infectious Disease"/>
            <person name="Wu L."/>
            <person name="Ma J."/>
        </authorList>
    </citation>
    <scope>NUCLEOTIDE SEQUENCE [LARGE SCALE GENOMIC DNA]</scope>
    <source>
        <strain evidence="5 6">DT85</strain>
    </source>
</reference>
<dbReference type="PANTHER" id="PTHR43685:SF5">
    <property type="entry name" value="GLYCOSYLTRANSFERASE EPSE-RELATED"/>
    <property type="match status" value="1"/>
</dbReference>
<dbReference type="InterPro" id="IPR001173">
    <property type="entry name" value="Glyco_trans_2-like"/>
</dbReference>
<dbReference type="Gene3D" id="3.90.550.10">
    <property type="entry name" value="Spore Coat Polysaccharide Biosynthesis Protein SpsA, Chain A"/>
    <property type="match status" value="1"/>
</dbReference>
<keyword evidence="2 5" id="KW-0328">Glycosyltransferase</keyword>
<evidence type="ECO:0000313" key="6">
    <source>
        <dbReference type="Proteomes" id="UP001596398"/>
    </source>
</evidence>
<evidence type="ECO:0000313" key="5">
    <source>
        <dbReference type="EMBL" id="MFC7235554.1"/>
    </source>
</evidence>
<sequence>MDCLSVVIPTYENDDPGDLAKALKSVLDQTVPPDEVVVVGDGPLTAELKTTVARFEEKHPKRVKLFQLPENRGKGKARQEGVKRTTNDIVAMMDADDICRRDRFELQLEYLNTNLETDVVGSYFTEFDPDSEERYAVREVPERHEEIASVARYRSPINQATVMFRKEPVMEVGNYEDVRRLEDYRLWVRLLVNGATFGNIPESLVHVRAGENMHERRGGMAYARSEIGMQYDFYRWGFIPLWLAVFNAATRVVVRTLPNRLRGAVYEHLLRANPEEHAQDRTNES</sequence>
<dbReference type="Proteomes" id="UP001596398">
    <property type="component" value="Unassembled WGS sequence"/>
</dbReference>
<dbReference type="GeneID" id="79267250"/>
<keyword evidence="3 5" id="KW-0808">Transferase</keyword>
<evidence type="ECO:0000256" key="2">
    <source>
        <dbReference type="ARBA" id="ARBA00022676"/>
    </source>
</evidence>
<name>A0ABD5ZQS0_9EURY</name>
<accession>A0ABD5ZQS0</accession>
<dbReference type="InterPro" id="IPR050834">
    <property type="entry name" value="Glycosyltransf_2"/>
</dbReference>
<dbReference type="GO" id="GO:0016757">
    <property type="term" value="F:glycosyltransferase activity"/>
    <property type="evidence" value="ECO:0007669"/>
    <property type="project" value="UniProtKB-KW"/>
</dbReference>
<keyword evidence="6" id="KW-1185">Reference proteome</keyword>
<dbReference type="EMBL" id="JBHTAP010000001">
    <property type="protein sequence ID" value="MFC7235554.1"/>
    <property type="molecule type" value="Genomic_DNA"/>
</dbReference>
<proteinExistence type="inferred from homology"/>
<dbReference type="InterPro" id="IPR029044">
    <property type="entry name" value="Nucleotide-diphossugar_trans"/>
</dbReference>
<dbReference type="PANTHER" id="PTHR43685">
    <property type="entry name" value="GLYCOSYLTRANSFERASE"/>
    <property type="match status" value="1"/>
</dbReference>
<organism evidence="5 6">
    <name type="scientific">Halosegnis marinus</name>
    <dbReference type="NCBI Taxonomy" id="3034023"/>
    <lineage>
        <taxon>Archaea</taxon>
        <taxon>Methanobacteriati</taxon>
        <taxon>Methanobacteriota</taxon>
        <taxon>Stenosarchaea group</taxon>
        <taxon>Halobacteria</taxon>
        <taxon>Halobacteriales</taxon>
        <taxon>Natronomonadaceae</taxon>
        <taxon>Halosegnis</taxon>
    </lineage>
</organism>
<evidence type="ECO:0000259" key="4">
    <source>
        <dbReference type="Pfam" id="PF00535"/>
    </source>
</evidence>
<gene>
    <name evidence="5" type="ORF">ACFQJ4_09540</name>
</gene>
<protein>
    <submittedName>
        <fullName evidence="5">Glycosyltransferase</fullName>
        <ecNumber evidence="5">2.4.-.-</ecNumber>
    </submittedName>
</protein>